<dbReference type="OrthoDB" id="20821at2759"/>
<dbReference type="Ensembl" id="ENSATET00000004845.3">
    <property type="protein sequence ID" value="ENSATEP00000004767.2"/>
    <property type="gene ID" value="ENSATEG00000003184.3"/>
</dbReference>
<dbReference type="SMART" id="SM00745">
    <property type="entry name" value="MIT"/>
    <property type="match status" value="1"/>
</dbReference>
<name>A0A3Q1H8M7_ANATE</name>
<dbReference type="GO" id="GO:0005886">
    <property type="term" value="C:plasma membrane"/>
    <property type="evidence" value="ECO:0007669"/>
    <property type="project" value="TreeGrafter"/>
</dbReference>
<dbReference type="Pfam" id="PF06911">
    <property type="entry name" value="Senescence"/>
    <property type="match status" value="1"/>
</dbReference>
<accession>A0A3Q1H8M7</accession>
<dbReference type="GO" id="GO:0051301">
    <property type="term" value="P:cell division"/>
    <property type="evidence" value="ECO:0007669"/>
    <property type="project" value="TreeGrafter"/>
</dbReference>
<organism evidence="3 4">
    <name type="scientific">Anabas testudineus</name>
    <name type="common">Climbing perch</name>
    <name type="synonym">Anthias testudineus</name>
    <dbReference type="NCBI Taxonomy" id="64144"/>
    <lineage>
        <taxon>Eukaryota</taxon>
        <taxon>Metazoa</taxon>
        <taxon>Chordata</taxon>
        <taxon>Craniata</taxon>
        <taxon>Vertebrata</taxon>
        <taxon>Euteleostomi</taxon>
        <taxon>Actinopterygii</taxon>
        <taxon>Neopterygii</taxon>
        <taxon>Teleostei</taxon>
        <taxon>Neoteleostei</taxon>
        <taxon>Acanthomorphata</taxon>
        <taxon>Anabantaria</taxon>
        <taxon>Anabantiformes</taxon>
        <taxon>Anabantoidei</taxon>
        <taxon>Anabantidae</taxon>
        <taxon>Anabas</taxon>
    </lineage>
</organism>
<evidence type="ECO:0000256" key="1">
    <source>
        <dbReference type="SAM" id="MobiDB-lite"/>
    </source>
</evidence>
<sequence length="542" mass="57409">DTTPKKPAELLLIKDQYELAFHALSRGLTAEEAGKRVEALKYYTKGQLHLTRGLDVPTWGQKRVGPAWDTARQLQKRMRGTLGTVNAHLSDLQPPHSSLQRLYPSLPHTTQNSSPTRNTATAPQRQALSAAASGTIAMATPGDQPPAYTPQPTDGHRSLAYGPAGGSLRSGTTAAAAAAGGDGNELLFIPSGVQMFFVAPNGEVSSLSYPGFLRITTCKHQKKDSSAQRPSAFLQVCDQLYPLTADTPVLLANSGIYMFPDSLGETTGSYVGLVLSSELPATDREMFQDLLAQLVDLRIQGPEEAGGEVINLTKILLSTFVGSTRLSQKLSKGAEATGRAIQKGGGKIREHITPEETPSVVSPRVTRGLQATQQATGGAVRVSRFLVNGLSTVVGHVAEKMAPHVKKHGAKLVPESMKKNQDGRASNLNGAKFVAISSVQGLSAVWSSLETGAKLVAKGVATETVTTVKHKYGDEAGQATDTALMSVANVGVAAYNLDHLASLAVLNAAEKGASKNTVKSPDGQPIKTDRKTVQKKEEDKKK</sequence>
<feature type="domain" description="MIT" evidence="2">
    <location>
        <begin position="13"/>
        <end position="91"/>
    </location>
</feature>
<evidence type="ECO:0000259" key="2">
    <source>
        <dbReference type="SMART" id="SM00745"/>
    </source>
</evidence>
<reference evidence="3" key="3">
    <citation type="submission" date="2025-09" db="UniProtKB">
        <authorList>
            <consortium name="Ensembl"/>
        </authorList>
    </citation>
    <scope>IDENTIFICATION</scope>
</reference>
<feature type="region of interest" description="Disordered" evidence="1">
    <location>
        <begin position="93"/>
        <end position="166"/>
    </location>
</feature>
<dbReference type="InterPro" id="IPR009686">
    <property type="entry name" value="Senescence/spartin_C"/>
</dbReference>
<dbReference type="PANTHER" id="PTHR21068:SF43">
    <property type="entry name" value="SPARTIN"/>
    <property type="match status" value="1"/>
</dbReference>
<dbReference type="GO" id="GO:0030514">
    <property type="term" value="P:negative regulation of BMP signaling pathway"/>
    <property type="evidence" value="ECO:0007669"/>
    <property type="project" value="TreeGrafter"/>
</dbReference>
<evidence type="ECO:0000313" key="4">
    <source>
        <dbReference type="Proteomes" id="UP000265040"/>
    </source>
</evidence>
<dbReference type="PANTHER" id="PTHR21068">
    <property type="entry name" value="SPARTIN"/>
    <property type="match status" value="1"/>
</dbReference>
<reference evidence="3" key="1">
    <citation type="submission" date="2021-04" db="EMBL/GenBank/DDBJ databases">
        <authorList>
            <consortium name="Wellcome Sanger Institute Data Sharing"/>
        </authorList>
    </citation>
    <scope>NUCLEOTIDE SEQUENCE [LARGE SCALE GENOMIC DNA]</scope>
</reference>
<evidence type="ECO:0000313" key="3">
    <source>
        <dbReference type="Ensembl" id="ENSATEP00000004767.2"/>
    </source>
</evidence>
<dbReference type="InterPro" id="IPR045036">
    <property type="entry name" value="Spartin-like"/>
</dbReference>
<feature type="region of interest" description="Disordered" evidence="1">
    <location>
        <begin position="511"/>
        <end position="542"/>
    </location>
</feature>
<dbReference type="Proteomes" id="UP000265040">
    <property type="component" value="Chromosome 14"/>
</dbReference>
<dbReference type="GeneTree" id="ENSGT00390000012235"/>
<dbReference type="AlphaFoldDB" id="A0A3Q1H8M7"/>
<dbReference type="InterPro" id="IPR007330">
    <property type="entry name" value="MIT_dom"/>
</dbReference>
<proteinExistence type="predicted"/>
<feature type="compositionally biased region" description="Basic and acidic residues" evidence="1">
    <location>
        <begin position="527"/>
        <end position="542"/>
    </location>
</feature>
<reference evidence="3" key="2">
    <citation type="submission" date="2025-08" db="UniProtKB">
        <authorList>
            <consortium name="Ensembl"/>
        </authorList>
    </citation>
    <scope>IDENTIFICATION</scope>
</reference>
<keyword evidence="4" id="KW-1185">Reference proteome</keyword>
<feature type="compositionally biased region" description="Polar residues" evidence="1">
    <location>
        <begin position="107"/>
        <end position="127"/>
    </location>
</feature>
<dbReference type="Gene3D" id="1.20.58.80">
    <property type="entry name" value="Phosphotransferase system, lactose/cellobiose-type IIA subunit"/>
    <property type="match status" value="1"/>
</dbReference>
<protein>
    <recommendedName>
        <fullName evidence="2">MIT domain-containing protein</fullName>
    </recommendedName>
</protein>